<proteinExistence type="predicted"/>
<feature type="transmembrane region" description="Helical" evidence="1">
    <location>
        <begin position="51"/>
        <end position="69"/>
    </location>
</feature>
<evidence type="ECO:0000313" key="3">
    <source>
        <dbReference type="Proteomes" id="UP000245711"/>
    </source>
</evidence>
<geneLocation type="plasmid" evidence="3">
    <name>prb29</name>
</geneLocation>
<dbReference type="Proteomes" id="UP000245711">
    <property type="component" value="Plasmid pRB29"/>
</dbReference>
<dbReference type="KEGG" id="roz:CBI38_35895"/>
<keyword evidence="1" id="KW-1133">Transmembrane helix</keyword>
<keyword evidence="3" id="KW-1185">Reference proteome</keyword>
<dbReference type="OrthoDB" id="4578641at2"/>
<dbReference type="AlphaFoldDB" id="A0A2S2C7V9"/>
<keyword evidence="2" id="KW-0614">Plasmid</keyword>
<keyword evidence="1" id="KW-0812">Transmembrane</keyword>
<evidence type="ECO:0000256" key="1">
    <source>
        <dbReference type="SAM" id="Phobius"/>
    </source>
</evidence>
<protein>
    <submittedName>
        <fullName evidence="2">Uncharacterized protein</fullName>
    </submittedName>
</protein>
<reference evidence="2 3" key="1">
    <citation type="submission" date="2017-05" db="EMBL/GenBank/DDBJ databases">
        <title>Isolation of Rhodococcus sp. S2-17 biodegrading of BP-3.</title>
        <authorList>
            <person name="Lee Y."/>
            <person name="Kim K.H."/>
            <person name="Chun B.H."/>
            <person name="Jung H.S."/>
            <person name="Jeon C.O."/>
        </authorList>
    </citation>
    <scope>NUCLEOTIDE SEQUENCE [LARGE SCALE GENOMIC DNA]</scope>
    <source>
        <strain evidence="2 3">S2-17</strain>
        <plasmid evidence="3">prb29</plasmid>
    </source>
</reference>
<organism evidence="2 3">
    <name type="scientific">Rhodococcus oxybenzonivorans</name>
    <dbReference type="NCBI Taxonomy" id="1990687"/>
    <lineage>
        <taxon>Bacteria</taxon>
        <taxon>Bacillati</taxon>
        <taxon>Actinomycetota</taxon>
        <taxon>Actinomycetes</taxon>
        <taxon>Mycobacteriales</taxon>
        <taxon>Nocardiaceae</taxon>
        <taxon>Rhodococcus</taxon>
    </lineage>
</organism>
<name>A0A2S2C7V9_9NOCA</name>
<accession>A0A2S2C7V9</accession>
<keyword evidence="1" id="KW-0472">Membrane</keyword>
<evidence type="ECO:0000313" key="2">
    <source>
        <dbReference type="EMBL" id="AWK76955.1"/>
    </source>
</evidence>
<sequence length="73" mass="8172">MHTRAYRRERRRRVVGWLLVAVGVVMGLAHVVTHLGQLHFLPSAGWQDLLLGYPMAMAIAFVGFLCIAARSRA</sequence>
<dbReference type="EMBL" id="CP021356">
    <property type="protein sequence ID" value="AWK76955.1"/>
    <property type="molecule type" value="Genomic_DNA"/>
</dbReference>
<feature type="transmembrane region" description="Helical" evidence="1">
    <location>
        <begin position="14"/>
        <end position="31"/>
    </location>
</feature>
<gene>
    <name evidence="2" type="ORF">CBI38_35895</name>
</gene>